<dbReference type="Proteomes" id="UP000563151">
    <property type="component" value="Unassembled WGS sequence"/>
</dbReference>
<keyword evidence="1" id="KW-0808">Transferase</keyword>
<sequence>MDISLRLKTIADMVNKCQCCADIGTDHGYLPIYLVKNGILNKVIASDINKGPIEKAKKNIKAEGLNEFIECRIGGGLTTIKPGEVNLAIIAGMGGNLIRDIIEESNNIFKSLDYIIAQPVQNPEVLREHIYNKGYSILEENLCIDDNKFYEIIKIKYNNTHEEIDPIFYEVSKYLFNKKHPLIKGFILKKIDKYKKIFYSISDSTELADARKKELENKIHRLEELLICL</sequence>
<dbReference type="AlphaFoldDB" id="A0A923IZJ2"/>
<dbReference type="InterPro" id="IPR006901">
    <property type="entry name" value="TrmK"/>
</dbReference>
<keyword evidence="1" id="KW-0489">Methyltransferase</keyword>
<proteinExistence type="predicted"/>
<dbReference type="GO" id="GO:0160105">
    <property type="term" value="F:tRNA (adenine(22)-N1)-methyltransferase activity"/>
    <property type="evidence" value="ECO:0007669"/>
    <property type="project" value="InterPro"/>
</dbReference>
<dbReference type="PANTHER" id="PTHR38451">
    <property type="entry name" value="TRNA (ADENINE(22)-N(1))-METHYLTRANSFERASE"/>
    <property type="match status" value="1"/>
</dbReference>
<dbReference type="Pfam" id="PF12847">
    <property type="entry name" value="Methyltransf_18"/>
    <property type="match status" value="1"/>
</dbReference>
<dbReference type="SUPFAM" id="SSF53335">
    <property type="entry name" value="S-adenosyl-L-methionine-dependent methyltransferases"/>
    <property type="match status" value="1"/>
</dbReference>
<dbReference type="RefSeq" id="WP_035144422.1">
    <property type="nucleotide sequence ID" value="NZ_JAAZWO010000005.1"/>
</dbReference>
<keyword evidence="2" id="KW-1185">Reference proteome</keyword>
<organism evidence="1 2">
    <name type="scientific">Clostridium tetanomorphum</name>
    <dbReference type="NCBI Taxonomy" id="1553"/>
    <lineage>
        <taxon>Bacteria</taxon>
        <taxon>Bacillati</taxon>
        <taxon>Bacillota</taxon>
        <taxon>Clostridia</taxon>
        <taxon>Eubacteriales</taxon>
        <taxon>Clostridiaceae</taxon>
        <taxon>Clostridium</taxon>
    </lineage>
</organism>
<evidence type="ECO:0000313" key="1">
    <source>
        <dbReference type="EMBL" id="MBC2397391.1"/>
    </source>
</evidence>
<dbReference type="PANTHER" id="PTHR38451:SF1">
    <property type="entry name" value="TRNA (ADENINE(22)-N(1))-METHYLTRANSFERASE"/>
    <property type="match status" value="1"/>
</dbReference>
<accession>A0A923IZJ2</accession>
<dbReference type="Gene3D" id="3.40.50.150">
    <property type="entry name" value="Vaccinia Virus protein VP39"/>
    <property type="match status" value="1"/>
</dbReference>
<reference evidence="1 2" key="1">
    <citation type="submission" date="2020-04" db="EMBL/GenBank/DDBJ databases">
        <title>Genomic insights into acetone-butanol-ethanol (ABE) fermentation by sequencing solventogenic clostridia strains.</title>
        <authorList>
            <person name="Brown S."/>
        </authorList>
    </citation>
    <scope>NUCLEOTIDE SEQUENCE [LARGE SCALE GENOMIC DNA]</scope>
    <source>
        <strain evidence="1 2">DJ011</strain>
    </source>
</reference>
<protein>
    <submittedName>
        <fullName evidence="1">SAM-dependent methyltransferase</fullName>
    </submittedName>
</protein>
<evidence type="ECO:0000313" key="2">
    <source>
        <dbReference type="Proteomes" id="UP000563151"/>
    </source>
</evidence>
<dbReference type="GO" id="GO:0032259">
    <property type="term" value="P:methylation"/>
    <property type="evidence" value="ECO:0007669"/>
    <property type="project" value="UniProtKB-KW"/>
</dbReference>
<comment type="caution">
    <text evidence="1">The sequence shown here is derived from an EMBL/GenBank/DDBJ whole genome shotgun (WGS) entry which is preliminary data.</text>
</comment>
<dbReference type="EMBL" id="JAAZWO010000005">
    <property type="protein sequence ID" value="MBC2397391.1"/>
    <property type="molecule type" value="Genomic_DNA"/>
</dbReference>
<name>A0A923IZJ2_CLOTT</name>
<dbReference type="InterPro" id="IPR029063">
    <property type="entry name" value="SAM-dependent_MTases_sf"/>
</dbReference>
<gene>
    <name evidence="1" type="ORF">HGG79_06315</name>
</gene>
<dbReference type="PIRSF" id="PIRSF018637">
    <property type="entry name" value="TrmK"/>
    <property type="match status" value="1"/>
</dbReference>